<evidence type="ECO:0000313" key="7">
    <source>
        <dbReference type="EMBL" id="KAF1750517.1"/>
    </source>
</evidence>
<accession>A0A6A5G6B8</accession>
<gene>
    <name evidence="7" type="ORF">GCK72_017067</name>
</gene>
<feature type="transmembrane region" description="Helical" evidence="5">
    <location>
        <begin position="212"/>
        <end position="235"/>
    </location>
</feature>
<evidence type="ECO:0000256" key="5">
    <source>
        <dbReference type="SAM" id="Phobius"/>
    </source>
</evidence>
<feature type="transmembrane region" description="Helical" evidence="5">
    <location>
        <begin position="78"/>
        <end position="99"/>
    </location>
</feature>
<evidence type="ECO:0000256" key="4">
    <source>
        <dbReference type="ARBA" id="ARBA00023136"/>
    </source>
</evidence>
<dbReference type="SUPFAM" id="SSF81321">
    <property type="entry name" value="Family A G protein-coupled receptor-like"/>
    <property type="match status" value="1"/>
</dbReference>
<evidence type="ECO:0000259" key="6">
    <source>
        <dbReference type="PROSITE" id="PS50262"/>
    </source>
</evidence>
<comment type="caution">
    <text evidence="7">The sequence shown here is derived from an EMBL/GenBank/DDBJ whole genome shotgun (WGS) entry which is preliminary data.</text>
</comment>
<name>A0A6A5G6B8_CAERE</name>
<dbReference type="AlphaFoldDB" id="A0A6A5G6B8"/>
<evidence type="ECO:0000256" key="2">
    <source>
        <dbReference type="ARBA" id="ARBA00022692"/>
    </source>
</evidence>
<dbReference type="GO" id="GO:0016020">
    <property type="term" value="C:membrane"/>
    <property type="evidence" value="ECO:0007669"/>
    <property type="project" value="UniProtKB-SubCell"/>
</dbReference>
<evidence type="ECO:0000313" key="8">
    <source>
        <dbReference type="Proteomes" id="UP000483820"/>
    </source>
</evidence>
<keyword evidence="4 5" id="KW-0472">Membrane</keyword>
<feature type="transmembrane region" description="Helical" evidence="5">
    <location>
        <begin position="120"/>
        <end position="146"/>
    </location>
</feature>
<protein>
    <recommendedName>
        <fullName evidence="6">G-protein coupled receptors family 1 profile domain-containing protein</fullName>
    </recommendedName>
</protein>
<dbReference type="CTD" id="9807262"/>
<organism evidence="7 8">
    <name type="scientific">Caenorhabditis remanei</name>
    <name type="common">Caenorhabditis vulgaris</name>
    <dbReference type="NCBI Taxonomy" id="31234"/>
    <lineage>
        <taxon>Eukaryota</taxon>
        <taxon>Metazoa</taxon>
        <taxon>Ecdysozoa</taxon>
        <taxon>Nematoda</taxon>
        <taxon>Chromadorea</taxon>
        <taxon>Rhabditida</taxon>
        <taxon>Rhabditina</taxon>
        <taxon>Rhabditomorpha</taxon>
        <taxon>Rhabditoidea</taxon>
        <taxon>Rhabditidae</taxon>
        <taxon>Peloderinae</taxon>
        <taxon>Caenorhabditis</taxon>
    </lineage>
</organism>
<dbReference type="PROSITE" id="PS50262">
    <property type="entry name" value="G_PROTEIN_RECEP_F1_2"/>
    <property type="match status" value="1"/>
</dbReference>
<dbReference type="EMBL" id="WUAV01000005">
    <property type="protein sequence ID" value="KAF1750517.1"/>
    <property type="molecule type" value="Genomic_DNA"/>
</dbReference>
<dbReference type="Pfam" id="PF10328">
    <property type="entry name" value="7TM_GPCR_Srx"/>
    <property type="match status" value="1"/>
</dbReference>
<dbReference type="CDD" id="cd00637">
    <property type="entry name" value="7tm_classA_rhodopsin-like"/>
    <property type="match status" value="1"/>
</dbReference>
<feature type="transmembrane region" description="Helical" evidence="5">
    <location>
        <begin position="247"/>
        <end position="271"/>
    </location>
</feature>
<feature type="transmembrane region" description="Helical" evidence="5">
    <location>
        <begin position="6"/>
        <end position="29"/>
    </location>
</feature>
<dbReference type="Proteomes" id="UP000483820">
    <property type="component" value="Chromosome V"/>
</dbReference>
<keyword evidence="3 5" id="KW-1133">Transmembrane helix</keyword>
<dbReference type="KEGG" id="crq:GCK72_017067"/>
<reference evidence="7 8" key="1">
    <citation type="submission" date="2019-12" db="EMBL/GenBank/DDBJ databases">
        <title>Chromosome-level assembly of the Caenorhabditis remanei genome.</title>
        <authorList>
            <person name="Teterina A.A."/>
            <person name="Willis J.H."/>
            <person name="Phillips P.C."/>
        </authorList>
    </citation>
    <scope>NUCLEOTIDE SEQUENCE [LARGE SCALE GENOMIC DNA]</scope>
    <source>
        <strain evidence="7 8">PX506</strain>
        <tissue evidence="7">Whole organism</tissue>
    </source>
</reference>
<dbReference type="PANTHER" id="PTHR23017:SF6">
    <property type="entry name" value="7TM GPCR SERPENTINE RECEPTOR CLASS X (SRX) DOMAIN-CONTAINING PROTEIN"/>
    <property type="match status" value="1"/>
</dbReference>
<dbReference type="GeneID" id="9807262"/>
<feature type="domain" description="G-protein coupled receptors family 1 profile" evidence="6">
    <location>
        <begin position="21"/>
        <end position="194"/>
    </location>
</feature>
<dbReference type="Gene3D" id="1.20.1070.10">
    <property type="entry name" value="Rhodopsin 7-helix transmembrane proteins"/>
    <property type="match status" value="1"/>
</dbReference>
<proteinExistence type="predicted"/>
<feature type="transmembrane region" description="Helical" evidence="5">
    <location>
        <begin position="41"/>
        <end position="66"/>
    </location>
</feature>
<feature type="transmembrane region" description="Helical" evidence="5">
    <location>
        <begin position="166"/>
        <end position="191"/>
    </location>
</feature>
<dbReference type="InterPro" id="IPR019430">
    <property type="entry name" value="7TM_GPCR_serpentine_rcpt_Srx"/>
</dbReference>
<keyword evidence="2 5" id="KW-0812">Transmembrane</keyword>
<dbReference type="PANTHER" id="PTHR23017">
    <property type="entry name" value="SERPENTINE RECEPTOR, CLASS X"/>
    <property type="match status" value="1"/>
</dbReference>
<evidence type="ECO:0000256" key="1">
    <source>
        <dbReference type="ARBA" id="ARBA00004370"/>
    </source>
</evidence>
<evidence type="ECO:0000256" key="3">
    <source>
        <dbReference type="ARBA" id="ARBA00022989"/>
    </source>
</evidence>
<sequence>MSDSLIVGLILFHISFFGVLTNWTVLLFLPKVGSFNKSFGYLTWNQAFGDALQSTTVFTLVVPMVFFDLEILKSNSNYISLTMLLGYDISVLTHLLLALNRLCVVAFPLKFQLYNEKLTLTMIIAVNIYAFASIIIFFLSGCKYSWSSEMWMFLYHVSNQCVNFSFYAIFCKYITIIFIVVLIDVFVICKARLMYQKSRTDATSRQMNSKEICFLVQTCLQGVLFSIELICYFIISPTVENTWVRFFMTTFAFSTIHACDGAISIACNSDFRAYLYRSSMRKVRPNDSKYNSRVEGFRSTVSVSKY</sequence>
<comment type="subcellular location">
    <subcellularLocation>
        <location evidence="1">Membrane</location>
    </subcellularLocation>
</comment>
<dbReference type="InterPro" id="IPR017452">
    <property type="entry name" value="GPCR_Rhodpsn_7TM"/>
</dbReference>
<dbReference type="RefSeq" id="XP_003105859.2">
    <property type="nucleotide sequence ID" value="XM_003105811.2"/>
</dbReference>